<dbReference type="VEuPathDB" id="FungiDB:HMPREF1541_05759"/>
<dbReference type="EMBL" id="KB822721">
    <property type="protein sequence ID" value="ETN39533.1"/>
    <property type="molecule type" value="Genomic_DNA"/>
</dbReference>
<accession>W2RUU2</accession>
<dbReference type="OrthoDB" id="512667at2759"/>
<sequence>MKKKLPDGKPLSDLLKKGKLGIRQGAIVGNEGEEDLEFWEDGSETVHEKAP</sequence>
<feature type="region of interest" description="Disordered" evidence="1">
    <location>
        <begin position="32"/>
        <end position="51"/>
    </location>
</feature>
<feature type="compositionally biased region" description="Acidic residues" evidence="1">
    <location>
        <begin position="32"/>
        <end position="43"/>
    </location>
</feature>
<dbReference type="STRING" id="1220924.W2RUU2"/>
<protein>
    <submittedName>
        <fullName evidence="2">Uncharacterized protein</fullName>
    </submittedName>
</protein>
<reference evidence="2 3" key="1">
    <citation type="submission" date="2013-03" db="EMBL/GenBank/DDBJ databases">
        <title>The Genome Sequence of Phialophora europaea CBS 101466.</title>
        <authorList>
            <consortium name="The Broad Institute Genomics Platform"/>
            <person name="Cuomo C."/>
            <person name="de Hoog S."/>
            <person name="Gorbushina A."/>
            <person name="Walker B."/>
            <person name="Young S.K."/>
            <person name="Zeng Q."/>
            <person name="Gargeya S."/>
            <person name="Fitzgerald M."/>
            <person name="Haas B."/>
            <person name="Abouelleil A."/>
            <person name="Allen A.W."/>
            <person name="Alvarado L."/>
            <person name="Arachchi H.M."/>
            <person name="Berlin A.M."/>
            <person name="Chapman S.B."/>
            <person name="Gainer-Dewar J."/>
            <person name="Goldberg J."/>
            <person name="Griggs A."/>
            <person name="Gujja S."/>
            <person name="Hansen M."/>
            <person name="Howarth C."/>
            <person name="Imamovic A."/>
            <person name="Ireland A."/>
            <person name="Larimer J."/>
            <person name="McCowan C."/>
            <person name="Murphy C."/>
            <person name="Pearson M."/>
            <person name="Poon T.W."/>
            <person name="Priest M."/>
            <person name="Roberts A."/>
            <person name="Saif S."/>
            <person name="Shea T."/>
            <person name="Sisk P."/>
            <person name="Sykes S."/>
            <person name="Wortman J."/>
            <person name="Nusbaum C."/>
            <person name="Birren B."/>
        </authorList>
    </citation>
    <scope>NUCLEOTIDE SEQUENCE [LARGE SCALE GENOMIC DNA]</scope>
    <source>
        <strain evidence="2 3">CBS 101466</strain>
    </source>
</reference>
<dbReference type="GeneID" id="19973098"/>
<dbReference type="Proteomes" id="UP000030752">
    <property type="component" value="Unassembled WGS sequence"/>
</dbReference>
<organism evidence="2 3">
    <name type="scientific">Cyphellophora europaea (strain CBS 101466)</name>
    <name type="common">Phialophora europaea</name>
    <dbReference type="NCBI Taxonomy" id="1220924"/>
    <lineage>
        <taxon>Eukaryota</taxon>
        <taxon>Fungi</taxon>
        <taxon>Dikarya</taxon>
        <taxon>Ascomycota</taxon>
        <taxon>Pezizomycotina</taxon>
        <taxon>Eurotiomycetes</taxon>
        <taxon>Chaetothyriomycetidae</taxon>
        <taxon>Chaetothyriales</taxon>
        <taxon>Cyphellophoraceae</taxon>
        <taxon>Cyphellophora</taxon>
    </lineage>
</organism>
<proteinExistence type="predicted"/>
<gene>
    <name evidence="2" type="ORF">HMPREF1541_05759</name>
</gene>
<evidence type="ECO:0000256" key="1">
    <source>
        <dbReference type="SAM" id="MobiDB-lite"/>
    </source>
</evidence>
<dbReference type="InParanoid" id="W2RUU2"/>
<evidence type="ECO:0000313" key="2">
    <source>
        <dbReference type="EMBL" id="ETN39533.1"/>
    </source>
</evidence>
<dbReference type="HOGENOM" id="CLU_3106291_0_0_1"/>
<name>W2RUU2_CYPE1</name>
<evidence type="ECO:0000313" key="3">
    <source>
        <dbReference type="Proteomes" id="UP000030752"/>
    </source>
</evidence>
<dbReference type="AlphaFoldDB" id="W2RUU2"/>
<dbReference type="eggNOG" id="KOG3277">
    <property type="taxonomic scope" value="Eukaryota"/>
</dbReference>
<dbReference type="RefSeq" id="XP_008718318.1">
    <property type="nucleotide sequence ID" value="XM_008720096.1"/>
</dbReference>
<keyword evidence="3" id="KW-1185">Reference proteome</keyword>